<dbReference type="AlphaFoldDB" id="V5F007"/>
<reference evidence="3" key="1">
    <citation type="journal article" date="2013" name="Genome Announc.">
        <title>Draft genome sequence of Pseudozyma brasiliensis sp. nov. strain GHG001, a high producer of endo-1,4-xylanase isolated from an insect pest of sugarcane.</title>
        <authorList>
            <person name="Oliveira J.V.D.C."/>
            <person name="dos Santos R.A.C."/>
            <person name="Borges T.A."/>
            <person name="Riano-Pachon D.M."/>
            <person name="Goldman G.H."/>
        </authorList>
    </citation>
    <scope>NUCLEOTIDE SEQUENCE [LARGE SCALE GENOMIC DNA]</scope>
    <source>
        <strain evidence="3">GHG001</strain>
    </source>
</reference>
<proteinExistence type="predicted"/>
<dbReference type="EMBL" id="KI545852">
    <property type="protein sequence ID" value="EST09573.1"/>
    <property type="molecule type" value="Genomic_DNA"/>
</dbReference>
<dbReference type="RefSeq" id="XP_016294562.1">
    <property type="nucleotide sequence ID" value="XM_016434133.1"/>
</dbReference>
<dbReference type="OMA" id="EAHRPKS"/>
<dbReference type="eggNOG" id="ENOG502R2TR">
    <property type="taxonomic scope" value="Eukaryota"/>
</dbReference>
<accession>V5F007</accession>
<name>V5F007_KALBG</name>
<feature type="compositionally biased region" description="Polar residues" evidence="1">
    <location>
        <begin position="1"/>
        <end position="14"/>
    </location>
</feature>
<feature type="region of interest" description="Disordered" evidence="1">
    <location>
        <begin position="1"/>
        <end position="56"/>
    </location>
</feature>
<dbReference type="OrthoDB" id="2560792at2759"/>
<keyword evidence="3" id="KW-1185">Reference proteome</keyword>
<organism evidence="2 3">
    <name type="scientific">Kalmanozyma brasiliensis (strain GHG001)</name>
    <name type="common">Yeast</name>
    <name type="synonym">Pseudozyma brasiliensis</name>
    <dbReference type="NCBI Taxonomy" id="1365824"/>
    <lineage>
        <taxon>Eukaryota</taxon>
        <taxon>Fungi</taxon>
        <taxon>Dikarya</taxon>
        <taxon>Basidiomycota</taxon>
        <taxon>Ustilaginomycotina</taxon>
        <taxon>Ustilaginomycetes</taxon>
        <taxon>Ustilaginales</taxon>
        <taxon>Ustilaginaceae</taxon>
        <taxon>Kalmanozyma</taxon>
    </lineage>
</organism>
<dbReference type="HOGENOM" id="CLU_1982531_0_0_1"/>
<evidence type="ECO:0000313" key="3">
    <source>
        <dbReference type="Proteomes" id="UP000019377"/>
    </source>
</evidence>
<dbReference type="GeneID" id="27416729"/>
<feature type="compositionally biased region" description="Basic and acidic residues" evidence="1">
    <location>
        <begin position="43"/>
        <end position="56"/>
    </location>
</feature>
<dbReference type="Proteomes" id="UP000019377">
    <property type="component" value="Unassembled WGS sequence"/>
</dbReference>
<evidence type="ECO:0000256" key="1">
    <source>
        <dbReference type="SAM" id="MobiDB-lite"/>
    </source>
</evidence>
<protein>
    <submittedName>
        <fullName evidence="2">Uncharacterized protein</fullName>
    </submittedName>
</protein>
<gene>
    <name evidence="2" type="ORF">PSEUBRA_SCAF10g05563</name>
</gene>
<sequence>MSAQNNEGTPNVAFQNEAKYPHQTTDFRGPGASAENPAGAFPRDLRQPDPDPIEAHRPKSTIFQAIENPYALQEALNKLESALDDIIGMFQAEKNTLAREGGFSKGKEGIELFESWKQELERIKAGQE</sequence>
<evidence type="ECO:0000313" key="2">
    <source>
        <dbReference type="EMBL" id="EST09573.1"/>
    </source>
</evidence>